<gene>
    <name evidence="1" type="ORF">CC84DRAFT_1261868</name>
</gene>
<proteinExistence type="predicted"/>
<evidence type="ECO:0000313" key="2">
    <source>
        <dbReference type="Proteomes" id="UP000077069"/>
    </source>
</evidence>
<dbReference type="AlphaFoldDB" id="A0A177C954"/>
<sequence>MTPDEFAALLDTLHVGLDEGLKMRNEARNRPQVNHSYGFPQNRAQAVHRVRTAVKNIGAYNVAIVYDNGQSVEMMNREFLCSTSRYFANALNGPFKEASTHIVRLRHDFPWAIYAMLDFLKNGCYYMYPLLCKQYPRITILDLHVHGYIVADKYELSALAEYSAKHYLRIAADTLALNWLFDDPNNYDNSLNSVVLLWRNTVSRQDALRKEVLEMIKTCFIKLMRLKSFQFLLHNLSDFIHDLYESFGEDGLQIRMLARKHKGYRVSFAA</sequence>
<accession>A0A177C954</accession>
<protein>
    <recommendedName>
        <fullName evidence="3">BTB domain-containing protein</fullName>
    </recommendedName>
</protein>
<organism evidence="1 2">
    <name type="scientific">Paraphaeosphaeria sporulosa</name>
    <dbReference type="NCBI Taxonomy" id="1460663"/>
    <lineage>
        <taxon>Eukaryota</taxon>
        <taxon>Fungi</taxon>
        <taxon>Dikarya</taxon>
        <taxon>Ascomycota</taxon>
        <taxon>Pezizomycotina</taxon>
        <taxon>Dothideomycetes</taxon>
        <taxon>Pleosporomycetidae</taxon>
        <taxon>Pleosporales</taxon>
        <taxon>Massarineae</taxon>
        <taxon>Didymosphaeriaceae</taxon>
        <taxon>Paraphaeosphaeria</taxon>
    </lineage>
</organism>
<keyword evidence="2" id="KW-1185">Reference proteome</keyword>
<dbReference type="Proteomes" id="UP000077069">
    <property type="component" value="Unassembled WGS sequence"/>
</dbReference>
<reference evidence="1 2" key="1">
    <citation type="submission" date="2016-05" db="EMBL/GenBank/DDBJ databases">
        <title>Comparative analysis of secretome profiles of manganese(II)-oxidizing ascomycete fungi.</title>
        <authorList>
            <consortium name="DOE Joint Genome Institute"/>
            <person name="Zeiner C.A."/>
            <person name="Purvine S.O."/>
            <person name="Zink E.M."/>
            <person name="Wu S."/>
            <person name="Pasa-Tolic L."/>
            <person name="Chaput D.L."/>
            <person name="Haridas S."/>
            <person name="Grigoriev I.V."/>
            <person name="Santelli C.M."/>
            <person name="Hansel C.M."/>
        </authorList>
    </citation>
    <scope>NUCLEOTIDE SEQUENCE [LARGE SCALE GENOMIC DNA]</scope>
    <source>
        <strain evidence="1 2">AP3s5-JAC2a</strain>
    </source>
</reference>
<dbReference type="SUPFAM" id="SSF54695">
    <property type="entry name" value="POZ domain"/>
    <property type="match status" value="1"/>
</dbReference>
<dbReference type="Gene3D" id="3.30.710.10">
    <property type="entry name" value="Potassium Channel Kv1.1, Chain A"/>
    <property type="match status" value="1"/>
</dbReference>
<evidence type="ECO:0000313" key="1">
    <source>
        <dbReference type="EMBL" id="OAG03287.1"/>
    </source>
</evidence>
<dbReference type="InParanoid" id="A0A177C954"/>
<dbReference type="GeneID" id="28768592"/>
<dbReference type="RefSeq" id="XP_018033652.1">
    <property type="nucleotide sequence ID" value="XM_018185106.1"/>
</dbReference>
<dbReference type="InterPro" id="IPR011333">
    <property type="entry name" value="SKP1/BTB/POZ_sf"/>
</dbReference>
<dbReference type="OrthoDB" id="6359816at2759"/>
<evidence type="ECO:0008006" key="3">
    <source>
        <dbReference type="Google" id="ProtNLM"/>
    </source>
</evidence>
<dbReference type="EMBL" id="KV441555">
    <property type="protein sequence ID" value="OAG03287.1"/>
    <property type="molecule type" value="Genomic_DNA"/>
</dbReference>
<name>A0A177C954_9PLEO</name>